<dbReference type="AlphaFoldDB" id="A0A937RBU6"/>
<keyword evidence="4" id="KW-1185">Reference proteome</keyword>
<accession>A0A937RBU6</accession>
<dbReference type="RefSeq" id="WP_203002315.1">
    <property type="nucleotide sequence ID" value="NZ_JADWYU010000099.1"/>
</dbReference>
<gene>
    <name evidence="3" type="ORF">I7412_09565</name>
</gene>
<dbReference type="SUPFAM" id="SSF51735">
    <property type="entry name" value="NAD(P)-binding Rossmann-fold domains"/>
    <property type="match status" value="1"/>
</dbReference>
<sequence length="257" mass="26008">MKGQTAAAAVGNRFSGKVAIVTGAGSGIGRAIARRVVAEGGTVLGVDISGDGLVGTASSAGERMSTLRADLTDPGAATDVVASCLDRYGRIDVLGNVAGVHATGHATEITVEHYRQVMAVNLDAPFFLAQAAIPHLLATSGNIVNVSSHAGLQGVPYAAAYSMSKGGLVALTRSLAVEYLKRPLRVNAIAPAATNTPMAAAGTFPADVDLRLLGRLGGHRGRTEPDEVAALFAFLGSDEARSVTGAVYAIDNGLTAS</sequence>
<evidence type="ECO:0000256" key="1">
    <source>
        <dbReference type="ARBA" id="ARBA00006484"/>
    </source>
</evidence>
<dbReference type="GO" id="GO:0016491">
    <property type="term" value="F:oxidoreductase activity"/>
    <property type="evidence" value="ECO:0007669"/>
    <property type="project" value="UniProtKB-KW"/>
</dbReference>
<dbReference type="InterPro" id="IPR036291">
    <property type="entry name" value="NAD(P)-bd_dom_sf"/>
</dbReference>
<dbReference type="Gene3D" id="3.40.50.720">
    <property type="entry name" value="NAD(P)-binding Rossmann-like Domain"/>
    <property type="match status" value="1"/>
</dbReference>
<name>A0A937RBU6_9ACTN</name>
<dbReference type="InterPro" id="IPR020904">
    <property type="entry name" value="Sc_DH/Rdtase_CS"/>
</dbReference>
<dbReference type="CDD" id="cd05233">
    <property type="entry name" value="SDR_c"/>
    <property type="match status" value="1"/>
</dbReference>
<dbReference type="InterPro" id="IPR002347">
    <property type="entry name" value="SDR_fam"/>
</dbReference>
<dbReference type="Pfam" id="PF13561">
    <property type="entry name" value="adh_short_C2"/>
    <property type="match status" value="1"/>
</dbReference>
<reference evidence="3" key="1">
    <citation type="submission" date="2020-12" db="EMBL/GenBank/DDBJ databases">
        <title>Genomic characterization of non-nitrogen-fixing Frankia strains.</title>
        <authorList>
            <person name="Carlos-Shanley C."/>
            <person name="Guerra T."/>
            <person name="Hahn D."/>
        </authorList>
    </citation>
    <scope>NUCLEOTIDE SEQUENCE</scope>
    <source>
        <strain evidence="3">CN6</strain>
    </source>
</reference>
<dbReference type="EMBL" id="JAEACQ010000160">
    <property type="protein sequence ID" value="MBL7627412.1"/>
    <property type="molecule type" value="Genomic_DNA"/>
</dbReference>
<dbReference type="PRINTS" id="PR00081">
    <property type="entry name" value="GDHRDH"/>
</dbReference>
<dbReference type="PROSITE" id="PS00061">
    <property type="entry name" value="ADH_SHORT"/>
    <property type="match status" value="1"/>
</dbReference>
<protein>
    <submittedName>
        <fullName evidence="3">SDR family oxidoreductase</fullName>
    </submittedName>
</protein>
<dbReference type="Proteomes" id="UP000604475">
    <property type="component" value="Unassembled WGS sequence"/>
</dbReference>
<dbReference type="PRINTS" id="PR00080">
    <property type="entry name" value="SDRFAMILY"/>
</dbReference>
<dbReference type="PANTHER" id="PTHR43975">
    <property type="entry name" value="ZGC:101858"/>
    <property type="match status" value="1"/>
</dbReference>
<proteinExistence type="inferred from homology"/>
<dbReference type="PANTHER" id="PTHR43975:SF2">
    <property type="entry name" value="EG:BACR7A4.14 PROTEIN-RELATED"/>
    <property type="match status" value="1"/>
</dbReference>
<evidence type="ECO:0000313" key="4">
    <source>
        <dbReference type="Proteomes" id="UP000604475"/>
    </source>
</evidence>
<comment type="similarity">
    <text evidence="1">Belongs to the short-chain dehydrogenases/reductases (SDR) family.</text>
</comment>
<evidence type="ECO:0000313" key="3">
    <source>
        <dbReference type="EMBL" id="MBL7627412.1"/>
    </source>
</evidence>
<evidence type="ECO:0000256" key="2">
    <source>
        <dbReference type="ARBA" id="ARBA00023002"/>
    </source>
</evidence>
<dbReference type="FunFam" id="3.40.50.720:FF:000084">
    <property type="entry name" value="Short-chain dehydrogenase reductase"/>
    <property type="match status" value="1"/>
</dbReference>
<keyword evidence="2" id="KW-0560">Oxidoreductase</keyword>
<organism evidence="3 4">
    <name type="scientific">Frankia nepalensis</name>
    <dbReference type="NCBI Taxonomy" id="1836974"/>
    <lineage>
        <taxon>Bacteria</taxon>
        <taxon>Bacillati</taxon>
        <taxon>Actinomycetota</taxon>
        <taxon>Actinomycetes</taxon>
        <taxon>Frankiales</taxon>
        <taxon>Frankiaceae</taxon>
        <taxon>Frankia</taxon>
    </lineage>
</organism>
<comment type="caution">
    <text evidence="3">The sequence shown here is derived from an EMBL/GenBank/DDBJ whole genome shotgun (WGS) entry which is preliminary data.</text>
</comment>